<protein>
    <submittedName>
        <fullName evidence="1">Uncharacterized protein</fullName>
    </submittedName>
</protein>
<comment type="caution">
    <text evidence="1">The sequence shown here is derived from an EMBL/GenBank/DDBJ whole genome shotgun (WGS) entry which is preliminary data.</text>
</comment>
<evidence type="ECO:0000313" key="2">
    <source>
        <dbReference type="Proteomes" id="UP000276133"/>
    </source>
</evidence>
<gene>
    <name evidence="1" type="ORF">BpHYR1_013951</name>
</gene>
<dbReference type="EMBL" id="REGN01004349">
    <property type="protein sequence ID" value="RNA17906.1"/>
    <property type="molecule type" value="Genomic_DNA"/>
</dbReference>
<proteinExistence type="predicted"/>
<sequence length="69" mass="7949">MNALSGVCIAGLESKIIEILNRNNRSANKETKRRSDQALAKVWTSLYFLILKITFKIIKYHKEILIQSN</sequence>
<dbReference type="AlphaFoldDB" id="A0A3M7R2V9"/>
<organism evidence="1 2">
    <name type="scientific">Brachionus plicatilis</name>
    <name type="common">Marine rotifer</name>
    <name type="synonym">Brachionus muelleri</name>
    <dbReference type="NCBI Taxonomy" id="10195"/>
    <lineage>
        <taxon>Eukaryota</taxon>
        <taxon>Metazoa</taxon>
        <taxon>Spiralia</taxon>
        <taxon>Gnathifera</taxon>
        <taxon>Rotifera</taxon>
        <taxon>Eurotatoria</taxon>
        <taxon>Monogononta</taxon>
        <taxon>Pseudotrocha</taxon>
        <taxon>Ploima</taxon>
        <taxon>Brachionidae</taxon>
        <taxon>Brachionus</taxon>
    </lineage>
</organism>
<evidence type="ECO:0000313" key="1">
    <source>
        <dbReference type="EMBL" id="RNA17906.1"/>
    </source>
</evidence>
<reference evidence="1 2" key="1">
    <citation type="journal article" date="2018" name="Sci. Rep.">
        <title>Genomic signatures of local adaptation to the degree of environmental predictability in rotifers.</title>
        <authorList>
            <person name="Franch-Gras L."/>
            <person name="Hahn C."/>
            <person name="Garcia-Roger E.M."/>
            <person name="Carmona M.J."/>
            <person name="Serra M."/>
            <person name="Gomez A."/>
        </authorList>
    </citation>
    <scope>NUCLEOTIDE SEQUENCE [LARGE SCALE GENOMIC DNA]</scope>
    <source>
        <strain evidence="1">HYR1</strain>
    </source>
</reference>
<dbReference type="Proteomes" id="UP000276133">
    <property type="component" value="Unassembled WGS sequence"/>
</dbReference>
<keyword evidence="2" id="KW-1185">Reference proteome</keyword>
<name>A0A3M7R2V9_BRAPC</name>
<accession>A0A3M7R2V9</accession>